<dbReference type="InterPro" id="IPR013196">
    <property type="entry name" value="HTH_11"/>
</dbReference>
<name>A0A8E4GHF6_9XANT</name>
<dbReference type="EMBL" id="LR861803">
    <property type="protein sequence ID" value="CAD1797528.1"/>
    <property type="molecule type" value="Genomic_DNA"/>
</dbReference>
<dbReference type="Pfam" id="PF08279">
    <property type="entry name" value="HTH_11"/>
    <property type="match status" value="1"/>
</dbReference>
<dbReference type="GO" id="GO:0003700">
    <property type="term" value="F:DNA-binding transcription factor activity"/>
    <property type="evidence" value="ECO:0007669"/>
    <property type="project" value="InterPro"/>
</dbReference>
<gene>
    <name evidence="5" type="ORF">XSP_004027</name>
</gene>
<protein>
    <submittedName>
        <fullName evidence="5">WYL domain-containing protein</fullName>
    </submittedName>
</protein>
<proteinExistence type="predicted"/>
<dbReference type="PANTHER" id="PTHR34580">
    <property type="match status" value="1"/>
</dbReference>
<dbReference type="InterPro" id="IPR026881">
    <property type="entry name" value="WYL_dom"/>
</dbReference>
<dbReference type="Gene3D" id="1.10.10.10">
    <property type="entry name" value="Winged helix-like DNA-binding domain superfamily/Winged helix DNA-binding domain"/>
    <property type="match status" value="1"/>
</dbReference>
<organism evidence="5 6">
    <name type="scientific">Xanthomonas euroxanthea</name>
    <dbReference type="NCBI Taxonomy" id="2259622"/>
    <lineage>
        <taxon>Bacteria</taxon>
        <taxon>Pseudomonadati</taxon>
        <taxon>Pseudomonadota</taxon>
        <taxon>Gammaproteobacteria</taxon>
        <taxon>Lysobacterales</taxon>
        <taxon>Lysobacteraceae</taxon>
        <taxon>Xanthomonas</taxon>
    </lineage>
</organism>
<dbReference type="PANTHER" id="PTHR34580:SF1">
    <property type="entry name" value="PROTEIN PAFC"/>
    <property type="match status" value="1"/>
</dbReference>
<dbReference type="Pfam" id="PF13280">
    <property type="entry name" value="WYL"/>
    <property type="match status" value="1"/>
</dbReference>
<sequence length="243" mass="27309">MTMLPLHARLSRLEALTQRLSDGATHHVAALAEELGVSQRTLARDLALLREQGWALEGASGRGGGIRVAHRWSSGRVTLRGDDALELLVALALSEALELSPGNRHDALRRQFAHCFAPADREDIARLRQRVRVASPVSTDIQKSHRTSVPQVRGCVYDGFIKQTNLSLRYADAQGQSSERIVEPQCLLLAWPFWYVLVWDVQREAIRTFRLDRIMDARPLEQRFALRAPSIFWATCDEIGVVL</sequence>
<evidence type="ECO:0000313" key="4">
    <source>
        <dbReference type="EMBL" id="CAD0343338.1"/>
    </source>
</evidence>
<dbReference type="SUPFAM" id="SSF46785">
    <property type="entry name" value="Winged helix' DNA-binding domain"/>
    <property type="match status" value="1"/>
</dbReference>
<evidence type="ECO:0000313" key="5">
    <source>
        <dbReference type="EMBL" id="CAD1797528.1"/>
    </source>
</evidence>
<evidence type="ECO:0000259" key="3">
    <source>
        <dbReference type="PROSITE" id="PS51000"/>
    </source>
</evidence>
<keyword evidence="1" id="KW-0805">Transcription regulation</keyword>
<keyword evidence="2" id="KW-0804">Transcription</keyword>
<dbReference type="AlphaFoldDB" id="A0A8E4GHF6"/>
<evidence type="ECO:0000256" key="2">
    <source>
        <dbReference type="ARBA" id="ARBA00023163"/>
    </source>
</evidence>
<feature type="domain" description="HTH deoR-type" evidence="3">
    <location>
        <begin position="9"/>
        <end position="64"/>
    </location>
</feature>
<reference evidence="5 6" key="1">
    <citation type="submission" date="2020-07" db="EMBL/GenBank/DDBJ databases">
        <authorList>
            <person name="Teixeira M."/>
        </authorList>
    </citation>
    <scope>NUCLEOTIDE SEQUENCE [LARGE SCALE GENOMIC DNA]</scope>
    <source>
        <strain evidence="5">1</strain>
        <strain evidence="4">Xanthomonas sp. CPBF 367</strain>
    </source>
</reference>
<dbReference type="InterPro" id="IPR036388">
    <property type="entry name" value="WH-like_DNA-bd_sf"/>
</dbReference>
<dbReference type="PROSITE" id="PS52050">
    <property type="entry name" value="WYL"/>
    <property type="match status" value="1"/>
</dbReference>
<dbReference type="Proteomes" id="UP000515493">
    <property type="component" value="Chromosome"/>
</dbReference>
<dbReference type="PROSITE" id="PS51000">
    <property type="entry name" value="HTH_DEOR_2"/>
    <property type="match status" value="1"/>
</dbReference>
<evidence type="ECO:0000313" key="6">
    <source>
        <dbReference type="Proteomes" id="UP000515493"/>
    </source>
</evidence>
<dbReference type="InterPro" id="IPR036390">
    <property type="entry name" value="WH_DNA-bd_sf"/>
</dbReference>
<evidence type="ECO:0000256" key="1">
    <source>
        <dbReference type="ARBA" id="ARBA00023015"/>
    </source>
</evidence>
<dbReference type="InterPro" id="IPR051534">
    <property type="entry name" value="CBASS_pafABC_assoc_protein"/>
</dbReference>
<dbReference type="InterPro" id="IPR001034">
    <property type="entry name" value="DeoR_HTH"/>
</dbReference>
<dbReference type="KEGG" id="xeu:XSP_004027"/>
<accession>A0A8E4GHF6</accession>
<dbReference type="EMBL" id="LR824641">
    <property type="protein sequence ID" value="CAD0343338.1"/>
    <property type="molecule type" value="Genomic_DNA"/>
</dbReference>